<name>A0A379AJC2_ENTAG</name>
<gene>
    <name evidence="2" type="ORF">NCTC9381_03272</name>
</gene>
<feature type="region of interest" description="Disordered" evidence="1">
    <location>
        <begin position="12"/>
        <end position="33"/>
    </location>
</feature>
<dbReference type="Proteomes" id="UP000254640">
    <property type="component" value="Unassembled WGS sequence"/>
</dbReference>
<organism evidence="2 3">
    <name type="scientific">Enterobacter agglomerans</name>
    <name type="common">Erwinia herbicola</name>
    <name type="synonym">Pantoea agglomerans</name>
    <dbReference type="NCBI Taxonomy" id="549"/>
    <lineage>
        <taxon>Bacteria</taxon>
        <taxon>Pseudomonadati</taxon>
        <taxon>Pseudomonadota</taxon>
        <taxon>Gammaproteobacteria</taxon>
        <taxon>Enterobacterales</taxon>
        <taxon>Erwiniaceae</taxon>
        <taxon>Pantoea</taxon>
        <taxon>Pantoea agglomerans group</taxon>
    </lineage>
</organism>
<feature type="compositionally biased region" description="Low complexity" evidence="1">
    <location>
        <begin position="12"/>
        <end position="25"/>
    </location>
</feature>
<evidence type="ECO:0000313" key="2">
    <source>
        <dbReference type="EMBL" id="SUB17350.1"/>
    </source>
</evidence>
<reference evidence="2 3" key="1">
    <citation type="submission" date="2018-06" db="EMBL/GenBank/DDBJ databases">
        <authorList>
            <consortium name="Pathogen Informatics"/>
            <person name="Doyle S."/>
        </authorList>
    </citation>
    <scope>NUCLEOTIDE SEQUENCE [LARGE SCALE GENOMIC DNA]</scope>
    <source>
        <strain evidence="2 3">NCTC9381</strain>
    </source>
</reference>
<sequence length="33" mass="3524">MALILTGCVVKQQQPAPVEPTQPVEPVQPVPQT</sequence>
<accession>A0A379AJC2</accession>
<dbReference type="EMBL" id="UGSO01000001">
    <property type="protein sequence ID" value="SUB17350.1"/>
    <property type="molecule type" value="Genomic_DNA"/>
</dbReference>
<proteinExistence type="predicted"/>
<protein>
    <submittedName>
        <fullName evidence="2">Uncharacterized protein</fullName>
    </submittedName>
</protein>
<evidence type="ECO:0000256" key="1">
    <source>
        <dbReference type="SAM" id="MobiDB-lite"/>
    </source>
</evidence>
<evidence type="ECO:0000313" key="3">
    <source>
        <dbReference type="Proteomes" id="UP000254640"/>
    </source>
</evidence>
<dbReference type="AlphaFoldDB" id="A0A379AJC2"/>
<keyword evidence="3" id="KW-1185">Reference proteome</keyword>